<keyword evidence="5 9" id="KW-0010">Activator</keyword>
<dbReference type="EMBL" id="JAESVG020000008">
    <property type="protein sequence ID" value="KAG8625119.1"/>
    <property type="molecule type" value="Genomic_DNA"/>
</dbReference>
<evidence type="ECO:0000256" key="3">
    <source>
        <dbReference type="ARBA" id="ARBA00020637"/>
    </source>
</evidence>
<reference evidence="12" key="1">
    <citation type="submission" date="2021-07" db="EMBL/GenBank/DDBJ databases">
        <title>Elsinoe batatas strain:CRI-CJ2 Genome sequencing and assembly.</title>
        <authorList>
            <person name="Huang L."/>
        </authorList>
    </citation>
    <scope>NUCLEOTIDE SEQUENCE</scope>
    <source>
        <strain evidence="12">CRI-CJ2</strain>
    </source>
</reference>
<dbReference type="Pfam" id="PF10232">
    <property type="entry name" value="Med8"/>
    <property type="match status" value="1"/>
</dbReference>
<evidence type="ECO:0000256" key="9">
    <source>
        <dbReference type="RuleBase" id="RU364144"/>
    </source>
</evidence>
<organism evidence="12 13">
    <name type="scientific">Elsinoe batatas</name>
    <dbReference type="NCBI Taxonomy" id="2601811"/>
    <lineage>
        <taxon>Eukaryota</taxon>
        <taxon>Fungi</taxon>
        <taxon>Dikarya</taxon>
        <taxon>Ascomycota</taxon>
        <taxon>Pezizomycotina</taxon>
        <taxon>Dothideomycetes</taxon>
        <taxon>Dothideomycetidae</taxon>
        <taxon>Myriangiales</taxon>
        <taxon>Elsinoaceae</taxon>
        <taxon>Elsinoe</taxon>
    </lineage>
</organism>
<feature type="region of interest" description="Disordered" evidence="11">
    <location>
        <begin position="188"/>
        <end position="235"/>
    </location>
</feature>
<comment type="subcellular location">
    <subcellularLocation>
        <location evidence="1 9">Nucleus</location>
    </subcellularLocation>
</comment>
<dbReference type="GO" id="GO:0003712">
    <property type="term" value="F:transcription coregulator activity"/>
    <property type="evidence" value="ECO:0007669"/>
    <property type="project" value="InterPro"/>
</dbReference>
<feature type="compositionally biased region" description="Acidic residues" evidence="11">
    <location>
        <begin position="189"/>
        <end position="198"/>
    </location>
</feature>
<keyword evidence="6 9" id="KW-0804">Transcription</keyword>
<evidence type="ECO:0000256" key="4">
    <source>
        <dbReference type="ARBA" id="ARBA00023015"/>
    </source>
</evidence>
<dbReference type="OrthoDB" id="5329317at2759"/>
<dbReference type="AlphaFoldDB" id="A0A8K0KYJ8"/>
<evidence type="ECO:0000256" key="7">
    <source>
        <dbReference type="ARBA" id="ARBA00023242"/>
    </source>
</evidence>
<protein>
    <recommendedName>
        <fullName evidence="3 9">Mediator of RNA polymerase II transcription subunit 8</fullName>
    </recommendedName>
    <alternativeName>
        <fullName evidence="8 9">Mediator complex subunit 8</fullName>
    </alternativeName>
</protein>
<sequence>MSSQEAIRALEQVRQRLNNLSTQLGTLRRDLEGHEVLPSWTSIQNSATLLSHNLASLHATLSSAQPLLTAAHAYPLPSYPARTQEHSLLMLMRKKLQPPVEDWIEEGAKRGSQISGSEGDKQVNGTANGVHKTLKQDELDDLWAWAGQAANGIAREIGDEAFADVFTLAEHEDGIENVVTGLRRQFWESDSEDEDVGDEEGKKTDEMDVDEVDTRPDIVKRMDRPGIDKSRPPLPLETILKFTNTGQMPPGSSITIA</sequence>
<evidence type="ECO:0000256" key="8">
    <source>
        <dbReference type="ARBA" id="ARBA00031261"/>
    </source>
</evidence>
<dbReference type="GO" id="GO:0070847">
    <property type="term" value="C:core mediator complex"/>
    <property type="evidence" value="ECO:0007669"/>
    <property type="project" value="TreeGrafter"/>
</dbReference>
<dbReference type="InterPro" id="IPR019364">
    <property type="entry name" value="Mediatior_Med8_fun/met"/>
</dbReference>
<keyword evidence="10" id="KW-0175">Coiled coil</keyword>
<accession>A0A8K0KYJ8</accession>
<dbReference type="GO" id="GO:0006357">
    <property type="term" value="P:regulation of transcription by RNA polymerase II"/>
    <property type="evidence" value="ECO:0007669"/>
    <property type="project" value="InterPro"/>
</dbReference>
<comment type="caution">
    <text evidence="12">The sequence shown here is derived from an EMBL/GenBank/DDBJ whole genome shotgun (WGS) entry which is preliminary data.</text>
</comment>
<evidence type="ECO:0000256" key="2">
    <source>
        <dbReference type="ARBA" id="ARBA00005716"/>
    </source>
</evidence>
<evidence type="ECO:0000256" key="6">
    <source>
        <dbReference type="ARBA" id="ARBA00023163"/>
    </source>
</evidence>
<comment type="subunit">
    <text evidence="9">Component of the Mediator complex.</text>
</comment>
<proteinExistence type="inferred from homology"/>
<keyword evidence="4 9" id="KW-0805">Transcription regulation</keyword>
<evidence type="ECO:0000313" key="12">
    <source>
        <dbReference type="EMBL" id="KAG8625119.1"/>
    </source>
</evidence>
<evidence type="ECO:0000313" key="13">
    <source>
        <dbReference type="Proteomes" id="UP000809789"/>
    </source>
</evidence>
<dbReference type="Gene3D" id="1.20.58.1710">
    <property type="match status" value="1"/>
</dbReference>
<comment type="similarity">
    <text evidence="2 9">Belongs to the Mediator complex subunit 8 family.</text>
</comment>
<evidence type="ECO:0000256" key="10">
    <source>
        <dbReference type="SAM" id="Coils"/>
    </source>
</evidence>
<keyword evidence="13" id="KW-1185">Reference proteome</keyword>
<feature type="compositionally biased region" description="Basic and acidic residues" evidence="11">
    <location>
        <begin position="199"/>
        <end position="231"/>
    </location>
</feature>
<dbReference type="GO" id="GO:0000978">
    <property type="term" value="F:RNA polymerase II cis-regulatory region sequence-specific DNA binding"/>
    <property type="evidence" value="ECO:0007669"/>
    <property type="project" value="TreeGrafter"/>
</dbReference>
<comment type="function">
    <text evidence="9">Component of the Mediator complex, a coactivator involved in the regulated transcription of nearly all RNA polymerase II-dependent genes. Mediator functions as a bridge to convey information from gene-specific regulatory proteins to the basal RNA polymerase II transcription machinery. Mediator is recruited to promoters by direct interactions with regulatory proteins and serves as a scaffold for the assembly of a functional preinitiation complex with RNA polymerase II and the general transcription factors.</text>
</comment>
<dbReference type="PANTHER" id="PTHR13074">
    <property type="entry name" value="MEDIATOR OF RNA POLYMERASE II TRANSCRIPTION SUBUNIT 8"/>
    <property type="match status" value="1"/>
</dbReference>
<dbReference type="PANTHER" id="PTHR13074:SF9">
    <property type="entry name" value="MEDIATOR OF RNA POLYMERASE II TRANSCRIPTION SUBUNIT 8"/>
    <property type="match status" value="1"/>
</dbReference>
<evidence type="ECO:0000256" key="1">
    <source>
        <dbReference type="ARBA" id="ARBA00004123"/>
    </source>
</evidence>
<evidence type="ECO:0000256" key="5">
    <source>
        <dbReference type="ARBA" id="ARBA00023159"/>
    </source>
</evidence>
<dbReference type="Proteomes" id="UP000809789">
    <property type="component" value="Unassembled WGS sequence"/>
</dbReference>
<keyword evidence="7 9" id="KW-0539">Nucleus</keyword>
<feature type="coiled-coil region" evidence="10">
    <location>
        <begin position="3"/>
        <end position="30"/>
    </location>
</feature>
<name>A0A8K0KYJ8_9PEZI</name>
<evidence type="ECO:0000256" key="11">
    <source>
        <dbReference type="SAM" id="MobiDB-lite"/>
    </source>
</evidence>
<gene>
    <name evidence="9" type="primary">MED8</name>
    <name evidence="12" type="ORF">KVT40_006870</name>
</gene>
<dbReference type="GO" id="GO:0016592">
    <property type="term" value="C:mediator complex"/>
    <property type="evidence" value="ECO:0007669"/>
    <property type="project" value="InterPro"/>
</dbReference>
<dbReference type="Gene3D" id="6.10.250.2610">
    <property type="match status" value="1"/>
</dbReference>